<proteinExistence type="predicted"/>
<name>A0A7L7L815_9BACT</name>
<sequence>MKTKLHILIVLVMVACNNQHESYDPWLPEGIKYSYSITTYYGENNDLDNHRGIEYYDSLNRILLKVSPEEGCTKYEYDSIGRLQEERWGRNCQFVSRLIMVYDKAGNHLGVFSTQDSTVNIIPAPFRQTKFYDSENRLIKELTRDHTDADGKKNEEWKELRYSDGRISKEIITWNGSLEWVGIYEYDKYNRLVAIKRRRGQVTQNKYFRYNKQGKVIEEKRTSNEYPISTNATHYAWNSSTLYEYDSTGSLVKVFSLTHKGDMDLISRFVKKYNKP</sequence>
<reference evidence="1 2" key="1">
    <citation type="submission" date="2020-08" db="EMBL/GenBank/DDBJ databases">
        <title>Adhaeribacter dokdonensis sp. nov., isolated from the rhizosphere of Elymus tsukushiensis, a plant native to the Dokdo Islands, Republic of Korea.</title>
        <authorList>
            <person name="Ghim S.Y."/>
        </authorList>
    </citation>
    <scope>NUCLEOTIDE SEQUENCE [LARGE SCALE GENOMIC DNA]</scope>
    <source>
        <strain evidence="1 2">KUDC8001</strain>
    </source>
</reference>
<evidence type="ECO:0000313" key="2">
    <source>
        <dbReference type="Proteomes" id="UP000514509"/>
    </source>
</evidence>
<dbReference type="RefSeq" id="WP_182416119.1">
    <property type="nucleotide sequence ID" value="NZ_CP055153.1"/>
</dbReference>
<dbReference type="AlphaFoldDB" id="A0A7L7L815"/>
<evidence type="ECO:0000313" key="1">
    <source>
        <dbReference type="EMBL" id="QMU28938.1"/>
    </source>
</evidence>
<accession>A0A7L7L815</accession>
<dbReference type="Gene3D" id="2.180.10.10">
    <property type="entry name" value="RHS repeat-associated core"/>
    <property type="match status" value="1"/>
</dbReference>
<keyword evidence="2" id="KW-1185">Reference proteome</keyword>
<evidence type="ECO:0008006" key="3">
    <source>
        <dbReference type="Google" id="ProtNLM"/>
    </source>
</evidence>
<organism evidence="1 2">
    <name type="scientific">Adhaeribacter radiodurans</name>
    <dbReference type="NCBI Taxonomy" id="2745197"/>
    <lineage>
        <taxon>Bacteria</taxon>
        <taxon>Pseudomonadati</taxon>
        <taxon>Bacteroidota</taxon>
        <taxon>Cytophagia</taxon>
        <taxon>Cytophagales</taxon>
        <taxon>Hymenobacteraceae</taxon>
        <taxon>Adhaeribacter</taxon>
    </lineage>
</organism>
<gene>
    <name evidence="1" type="ORF">HUW48_13210</name>
</gene>
<protein>
    <recommendedName>
        <fullName evidence="3">RHS repeat protein</fullName>
    </recommendedName>
</protein>
<dbReference type="PROSITE" id="PS51257">
    <property type="entry name" value="PROKAR_LIPOPROTEIN"/>
    <property type="match status" value="1"/>
</dbReference>
<dbReference type="KEGG" id="add:HUW48_13210"/>
<dbReference type="EMBL" id="CP055153">
    <property type="protein sequence ID" value="QMU28938.1"/>
    <property type="molecule type" value="Genomic_DNA"/>
</dbReference>
<dbReference type="Proteomes" id="UP000514509">
    <property type="component" value="Chromosome"/>
</dbReference>